<evidence type="ECO:0000313" key="2">
    <source>
        <dbReference type="EMBL" id="EAR91099.1"/>
    </source>
</evidence>
<dbReference type="GeneID" id="7847121"/>
<dbReference type="InterPro" id="IPR028008">
    <property type="entry name" value="DUF4441"/>
</dbReference>
<name>Q231E0_TETTS</name>
<dbReference type="InParanoid" id="Q231E0"/>
<dbReference type="KEGG" id="tet:TTHERM_00431190"/>
<reference evidence="3" key="1">
    <citation type="journal article" date="2006" name="PLoS Biol.">
        <title>Macronuclear genome sequence of the ciliate Tetrahymena thermophila, a model eukaryote.</title>
        <authorList>
            <person name="Eisen J.A."/>
            <person name="Coyne R.S."/>
            <person name="Wu M."/>
            <person name="Wu D."/>
            <person name="Thiagarajan M."/>
            <person name="Wortman J.R."/>
            <person name="Badger J.H."/>
            <person name="Ren Q."/>
            <person name="Amedeo P."/>
            <person name="Jones K.M."/>
            <person name="Tallon L.J."/>
            <person name="Delcher A.L."/>
            <person name="Salzberg S.L."/>
            <person name="Silva J.C."/>
            <person name="Haas B.J."/>
            <person name="Majoros W.H."/>
            <person name="Farzad M."/>
            <person name="Carlton J.M."/>
            <person name="Smith R.K. Jr."/>
            <person name="Garg J."/>
            <person name="Pearlman R.E."/>
            <person name="Karrer K.M."/>
            <person name="Sun L."/>
            <person name="Manning G."/>
            <person name="Elde N.C."/>
            <person name="Turkewitz A.P."/>
            <person name="Asai D.J."/>
            <person name="Wilkes D.E."/>
            <person name="Wang Y."/>
            <person name="Cai H."/>
            <person name="Collins K."/>
            <person name="Stewart B.A."/>
            <person name="Lee S.R."/>
            <person name="Wilamowska K."/>
            <person name="Weinberg Z."/>
            <person name="Ruzzo W.L."/>
            <person name="Wloga D."/>
            <person name="Gaertig J."/>
            <person name="Frankel J."/>
            <person name="Tsao C.-C."/>
            <person name="Gorovsky M.A."/>
            <person name="Keeling P.J."/>
            <person name="Waller R.F."/>
            <person name="Patron N.J."/>
            <person name="Cherry J.M."/>
            <person name="Stover N.A."/>
            <person name="Krieger C.J."/>
            <person name="del Toro C."/>
            <person name="Ryder H.F."/>
            <person name="Williamson S.C."/>
            <person name="Barbeau R.A."/>
            <person name="Hamilton E.P."/>
            <person name="Orias E."/>
        </authorList>
    </citation>
    <scope>NUCLEOTIDE SEQUENCE [LARGE SCALE GENOMIC DNA]</scope>
    <source>
        <strain evidence="3">SB210</strain>
    </source>
</reference>
<organism evidence="2 3">
    <name type="scientific">Tetrahymena thermophila (strain SB210)</name>
    <dbReference type="NCBI Taxonomy" id="312017"/>
    <lineage>
        <taxon>Eukaryota</taxon>
        <taxon>Sar</taxon>
        <taxon>Alveolata</taxon>
        <taxon>Ciliophora</taxon>
        <taxon>Intramacronucleata</taxon>
        <taxon>Oligohymenophorea</taxon>
        <taxon>Hymenostomatida</taxon>
        <taxon>Tetrahymenina</taxon>
        <taxon>Tetrahymenidae</taxon>
        <taxon>Tetrahymena</taxon>
    </lineage>
</organism>
<accession>Q231E0</accession>
<dbReference type="RefSeq" id="XP_001011344.1">
    <property type="nucleotide sequence ID" value="XM_001011344.3"/>
</dbReference>
<gene>
    <name evidence="2" type="ORF">TTHERM_00431190</name>
</gene>
<protein>
    <submittedName>
        <fullName evidence="2">Uncharacterized protein</fullName>
    </submittedName>
</protein>
<dbReference type="EMBL" id="GG662532">
    <property type="protein sequence ID" value="EAR91099.1"/>
    <property type="molecule type" value="Genomic_DNA"/>
</dbReference>
<dbReference type="Proteomes" id="UP000009168">
    <property type="component" value="Unassembled WGS sequence"/>
</dbReference>
<evidence type="ECO:0000256" key="1">
    <source>
        <dbReference type="SAM" id="MobiDB-lite"/>
    </source>
</evidence>
<dbReference type="AlphaFoldDB" id="Q231E0"/>
<evidence type="ECO:0000313" key="3">
    <source>
        <dbReference type="Proteomes" id="UP000009168"/>
    </source>
</evidence>
<feature type="region of interest" description="Disordered" evidence="1">
    <location>
        <begin position="395"/>
        <end position="422"/>
    </location>
</feature>
<feature type="compositionally biased region" description="Low complexity" evidence="1">
    <location>
        <begin position="324"/>
        <end position="351"/>
    </location>
</feature>
<dbReference type="Pfam" id="PF14536">
    <property type="entry name" value="DUF4441"/>
    <property type="match status" value="1"/>
</dbReference>
<dbReference type="HOGENOM" id="CLU_489610_0_0_1"/>
<feature type="compositionally biased region" description="Polar residues" evidence="1">
    <location>
        <begin position="399"/>
        <end position="408"/>
    </location>
</feature>
<sequence>MCDTNMMNRDPSQSCASSSTIYPSFNQESYYWNESYCELNFDDKQDKYQPNQQQYYTQQTQLCLQQDYQEDTWNVDELFNFNNTPKNNQIQTTQQQFSNNYEQMSNTEVFYNNNYFDASRNQQIYNNKIQQQNHINNQITLNNNNQHQIYSYSQNGTIVYKVNQPESIKFEDDLSSENSMINYNINQNQNQQIKQSCQFKDQQLKNQLFNQQNQINNQNYQFYTQQPNNQQFNQYNSNIINNQQCFQKNQQNYQQTNSLYSQQLQSPIQSQNLYQNPHNPQSVSQQQQLDNYHQEKIINNAQTSQNFQFNQLSKHSQSNLGKLNIPNNNNNSISQQSHAGYQQQGTQKAQQDNLNTPTTISSSHQIRELQQESKEIYQILNLQNKILLTNKDISESTDSKSCSGTIIENTKESSETKSNLTQDSQVRQNIYKSIMNAFKIFLSQKQKICELFVNQEQLKIDNKLKQLARFLKTHSFNHQVLKYIALHDTYSIIFSHFINKECEMWLQKSKIVKKDIAVSILNYLKQCVIDKANFDDFVCYKTSKKSKKQKEYNFEDE</sequence>
<proteinExistence type="predicted"/>
<keyword evidence="3" id="KW-1185">Reference proteome</keyword>
<feature type="compositionally biased region" description="Polar residues" evidence="1">
    <location>
        <begin position="352"/>
        <end position="364"/>
    </location>
</feature>
<feature type="region of interest" description="Disordered" evidence="1">
    <location>
        <begin position="313"/>
        <end position="366"/>
    </location>
</feature>